<dbReference type="EMBL" id="DWVS01000142">
    <property type="protein sequence ID" value="HJC87493.1"/>
    <property type="molecule type" value="Genomic_DNA"/>
</dbReference>
<keyword evidence="1" id="KW-0812">Transmembrane</keyword>
<accession>A0A9D2TS40</accession>
<dbReference type="InterPro" id="IPR045407">
    <property type="entry name" value="DUF6512"/>
</dbReference>
<comment type="caution">
    <text evidence="2">The sequence shown here is derived from an EMBL/GenBank/DDBJ whole genome shotgun (WGS) entry which is preliminary data.</text>
</comment>
<proteinExistence type="predicted"/>
<dbReference type="Pfam" id="PF20122">
    <property type="entry name" value="DUF6512"/>
    <property type="match status" value="1"/>
</dbReference>
<reference evidence="2" key="2">
    <citation type="submission" date="2021-04" db="EMBL/GenBank/DDBJ databases">
        <authorList>
            <person name="Gilroy R."/>
        </authorList>
    </citation>
    <scope>NUCLEOTIDE SEQUENCE</scope>
    <source>
        <strain evidence="2">ChiBcec1-1630</strain>
    </source>
</reference>
<feature type="transmembrane region" description="Helical" evidence="1">
    <location>
        <begin position="12"/>
        <end position="30"/>
    </location>
</feature>
<dbReference type="AlphaFoldDB" id="A0A9D2TS40"/>
<feature type="transmembrane region" description="Helical" evidence="1">
    <location>
        <begin position="77"/>
        <end position="99"/>
    </location>
</feature>
<keyword evidence="1" id="KW-1133">Transmembrane helix</keyword>
<organism evidence="2 3">
    <name type="scientific">Candidatus Eisenbergiella intestinigallinarum</name>
    <dbReference type="NCBI Taxonomy" id="2838549"/>
    <lineage>
        <taxon>Bacteria</taxon>
        <taxon>Bacillati</taxon>
        <taxon>Bacillota</taxon>
        <taxon>Clostridia</taxon>
        <taxon>Lachnospirales</taxon>
        <taxon>Lachnospiraceae</taxon>
        <taxon>Eisenbergiella</taxon>
    </lineage>
</organism>
<feature type="transmembrane region" description="Helical" evidence="1">
    <location>
        <begin position="105"/>
        <end position="127"/>
    </location>
</feature>
<feature type="transmembrane region" description="Helical" evidence="1">
    <location>
        <begin position="139"/>
        <end position="160"/>
    </location>
</feature>
<reference evidence="2" key="1">
    <citation type="journal article" date="2021" name="PeerJ">
        <title>Extensive microbial diversity within the chicken gut microbiome revealed by metagenomics and culture.</title>
        <authorList>
            <person name="Gilroy R."/>
            <person name="Ravi A."/>
            <person name="Getino M."/>
            <person name="Pursley I."/>
            <person name="Horton D.L."/>
            <person name="Alikhan N.F."/>
            <person name="Baker D."/>
            <person name="Gharbi K."/>
            <person name="Hall N."/>
            <person name="Watson M."/>
            <person name="Adriaenssens E.M."/>
            <person name="Foster-Nyarko E."/>
            <person name="Jarju S."/>
            <person name="Secka A."/>
            <person name="Antonio M."/>
            <person name="Oren A."/>
            <person name="Chaudhuri R.R."/>
            <person name="La Ragione R."/>
            <person name="Hildebrand F."/>
            <person name="Pallen M.J."/>
        </authorList>
    </citation>
    <scope>NUCLEOTIDE SEQUENCE</scope>
    <source>
        <strain evidence="2">ChiBcec1-1630</strain>
    </source>
</reference>
<evidence type="ECO:0000313" key="3">
    <source>
        <dbReference type="Proteomes" id="UP000823922"/>
    </source>
</evidence>
<feature type="transmembrane region" description="Helical" evidence="1">
    <location>
        <begin position="50"/>
        <end position="70"/>
    </location>
</feature>
<dbReference type="Proteomes" id="UP000823922">
    <property type="component" value="Unassembled WGS sequence"/>
</dbReference>
<sequence length="183" mass="20395">MIQKKYEKRVFLLSGILFTISAGTALHFLFDWSGRLILAALIAPVNESVWEHLKLLFFPFLLFSALEALIRRPGPAFYAAGTCGILAGLASIPVLFYTFTGVTGIHALWADILIFLISVVLTFFLRFSLEKRIRPGRTALFFSFSVLILLVLLFFLLTFFPPALPLFQDPMTGGYGMIAHTAA</sequence>
<name>A0A9D2TS40_9FIRM</name>
<protein>
    <submittedName>
        <fullName evidence="2">Uncharacterized protein</fullName>
    </submittedName>
</protein>
<gene>
    <name evidence="2" type="ORF">H9926_05695</name>
</gene>
<evidence type="ECO:0000313" key="2">
    <source>
        <dbReference type="EMBL" id="HJC87493.1"/>
    </source>
</evidence>
<evidence type="ECO:0000256" key="1">
    <source>
        <dbReference type="SAM" id="Phobius"/>
    </source>
</evidence>
<keyword evidence="1" id="KW-0472">Membrane</keyword>